<reference evidence="2" key="3">
    <citation type="submission" date="2025-08" db="UniProtKB">
        <authorList>
            <consortium name="Ensembl"/>
        </authorList>
    </citation>
    <scope>IDENTIFICATION</scope>
</reference>
<evidence type="ECO:0000313" key="2">
    <source>
        <dbReference type="Ensembl" id="ENSCINP00000036361.1"/>
    </source>
</evidence>
<sequence length="141" mass="15210">MVQKMCSKSCSGNGCSLNAKLQEAGRMSCVASCFNHNQKLFGIGSTTETTITSSITSPITSSNASPTEARTDVGAKTVVQKESIRADDTNLTPAEKCEILGFPESQDCLVVYDQKQPFKVIDGLVEKLMQATKRTEVTKHT</sequence>
<dbReference type="InParanoid" id="H2Y376"/>
<reference evidence="2" key="2">
    <citation type="journal article" date="2008" name="Genome Biol.">
        <title>Improved genome assembly and evidence-based global gene model set for the chordate Ciona intestinalis: new insight into intron and operon populations.</title>
        <authorList>
            <person name="Satou Y."/>
            <person name="Mineta K."/>
            <person name="Ogasawara M."/>
            <person name="Sasakura Y."/>
            <person name="Shoguchi E."/>
            <person name="Ueno K."/>
            <person name="Yamada L."/>
            <person name="Matsumoto J."/>
            <person name="Wasserscheid J."/>
            <person name="Dewar K."/>
            <person name="Wiley G.B."/>
            <person name="Macmil S.L."/>
            <person name="Roe B.A."/>
            <person name="Zeller R.W."/>
            <person name="Hastings K.E."/>
            <person name="Lemaire P."/>
            <person name="Lindquist E."/>
            <person name="Endo T."/>
            <person name="Hotta K."/>
            <person name="Inaba K."/>
        </authorList>
    </citation>
    <scope>NUCLEOTIDE SEQUENCE [LARGE SCALE GENOMIC DNA]</scope>
    <source>
        <strain evidence="2">wild type</strain>
    </source>
</reference>
<reference evidence="2" key="4">
    <citation type="submission" date="2025-09" db="UniProtKB">
        <authorList>
            <consortium name="Ensembl"/>
        </authorList>
    </citation>
    <scope>IDENTIFICATION</scope>
</reference>
<dbReference type="Proteomes" id="UP000008144">
    <property type="component" value="Chromosome 14"/>
</dbReference>
<name>H2Y376_CIOIN</name>
<dbReference type="HOGENOM" id="CLU_1829658_0_0_1"/>
<feature type="region of interest" description="Disordered" evidence="1">
    <location>
        <begin position="55"/>
        <end position="75"/>
    </location>
</feature>
<evidence type="ECO:0000256" key="1">
    <source>
        <dbReference type="SAM" id="MobiDB-lite"/>
    </source>
</evidence>
<feature type="compositionally biased region" description="Low complexity" evidence="1">
    <location>
        <begin position="55"/>
        <end position="67"/>
    </location>
</feature>
<reference evidence="3" key="1">
    <citation type="journal article" date="2002" name="Science">
        <title>The draft genome of Ciona intestinalis: insights into chordate and vertebrate origins.</title>
        <authorList>
            <person name="Dehal P."/>
            <person name="Satou Y."/>
            <person name="Campbell R.K."/>
            <person name="Chapman J."/>
            <person name="Degnan B."/>
            <person name="De Tomaso A."/>
            <person name="Davidson B."/>
            <person name="Di Gregorio A."/>
            <person name="Gelpke M."/>
            <person name="Goodstein D.M."/>
            <person name="Harafuji N."/>
            <person name="Hastings K.E."/>
            <person name="Ho I."/>
            <person name="Hotta K."/>
            <person name="Huang W."/>
            <person name="Kawashima T."/>
            <person name="Lemaire P."/>
            <person name="Martinez D."/>
            <person name="Meinertzhagen I.A."/>
            <person name="Necula S."/>
            <person name="Nonaka M."/>
            <person name="Putnam N."/>
            <person name="Rash S."/>
            <person name="Saiga H."/>
            <person name="Satake M."/>
            <person name="Terry A."/>
            <person name="Yamada L."/>
            <person name="Wang H.G."/>
            <person name="Awazu S."/>
            <person name="Azumi K."/>
            <person name="Boore J."/>
            <person name="Branno M."/>
            <person name="Chin-Bow S."/>
            <person name="DeSantis R."/>
            <person name="Doyle S."/>
            <person name="Francino P."/>
            <person name="Keys D.N."/>
            <person name="Haga S."/>
            <person name="Hayashi H."/>
            <person name="Hino K."/>
            <person name="Imai K.S."/>
            <person name="Inaba K."/>
            <person name="Kano S."/>
            <person name="Kobayashi K."/>
            <person name="Kobayashi M."/>
            <person name="Lee B.I."/>
            <person name="Makabe K.W."/>
            <person name="Manohar C."/>
            <person name="Matassi G."/>
            <person name="Medina M."/>
            <person name="Mochizuki Y."/>
            <person name="Mount S."/>
            <person name="Morishita T."/>
            <person name="Miura S."/>
            <person name="Nakayama A."/>
            <person name="Nishizaka S."/>
            <person name="Nomoto H."/>
            <person name="Ohta F."/>
            <person name="Oishi K."/>
            <person name="Rigoutsos I."/>
            <person name="Sano M."/>
            <person name="Sasaki A."/>
            <person name="Sasakura Y."/>
            <person name="Shoguchi E."/>
            <person name="Shin-i T."/>
            <person name="Spagnuolo A."/>
            <person name="Stainier D."/>
            <person name="Suzuki M.M."/>
            <person name="Tassy O."/>
            <person name="Takatori N."/>
            <person name="Tokuoka M."/>
            <person name="Yagi K."/>
            <person name="Yoshizaki F."/>
            <person name="Wada S."/>
            <person name="Zhang C."/>
            <person name="Hyatt P.D."/>
            <person name="Larimer F."/>
            <person name="Detter C."/>
            <person name="Doggett N."/>
            <person name="Glavina T."/>
            <person name="Hawkins T."/>
            <person name="Richardson P."/>
            <person name="Lucas S."/>
            <person name="Kohara Y."/>
            <person name="Levine M."/>
            <person name="Satoh N."/>
            <person name="Rokhsar D.S."/>
        </authorList>
    </citation>
    <scope>NUCLEOTIDE SEQUENCE [LARGE SCALE GENOMIC DNA]</scope>
</reference>
<protein>
    <submittedName>
        <fullName evidence="2">Uncharacterized protein</fullName>
    </submittedName>
</protein>
<dbReference type="AlphaFoldDB" id="H2Y376"/>
<keyword evidence="3" id="KW-1185">Reference proteome</keyword>
<proteinExistence type="predicted"/>
<evidence type="ECO:0000313" key="3">
    <source>
        <dbReference type="Proteomes" id="UP000008144"/>
    </source>
</evidence>
<accession>H2Y376</accession>
<dbReference type="EMBL" id="EAAA01001256">
    <property type="status" value="NOT_ANNOTATED_CDS"/>
    <property type="molecule type" value="Genomic_DNA"/>
</dbReference>
<organism evidence="2 3">
    <name type="scientific">Ciona intestinalis</name>
    <name type="common">Transparent sea squirt</name>
    <name type="synonym">Ascidia intestinalis</name>
    <dbReference type="NCBI Taxonomy" id="7719"/>
    <lineage>
        <taxon>Eukaryota</taxon>
        <taxon>Metazoa</taxon>
        <taxon>Chordata</taxon>
        <taxon>Tunicata</taxon>
        <taxon>Ascidiacea</taxon>
        <taxon>Phlebobranchia</taxon>
        <taxon>Cionidae</taxon>
        <taxon>Ciona</taxon>
    </lineage>
</organism>
<dbReference type="Ensembl" id="ENSCINT00000031460.1">
    <property type="protein sequence ID" value="ENSCINP00000036361.1"/>
    <property type="gene ID" value="ENSCING00000018418.1"/>
</dbReference>